<comment type="caution">
    <text evidence="8">The sequence shown here is derived from an EMBL/GenBank/DDBJ whole genome shotgun (WGS) entry which is preliminary data.</text>
</comment>
<comment type="cofactor">
    <cofactor evidence="1">
        <name>L-ascorbate</name>
        <dbReference type="ChEBI" id="CHEBI:38290"/>
    </cofactor>
</comment>
<keyword evidence="4" id="KW-0223">Dioxygenase</keyword>
<protein>
    <submittedName>
        <fullName evidence="8">SM-20-related protein</fullName>
    </submittedName>
</protein>
<dbReference type="SMART" id="SM00702">
    <property type="entry name" value="P4Hc"/>
    <property type="match status" value="1"/>
</dbReference>
<dbReference type="GO" id="GO:0008198">
    <property type="term" value="F:ferrous iron binding"/>
    <property type="evidence" value="ECO:0007669"/>
    <property type="project" value="TreeGrafter"/>
</dbReference>
<feature type="domain" description="Fe2OG dioxygenase" evidence="7">
    <location>
        <begin position="99"/>
        <end position="201"/>
    </location>
</feature>
<dbReference type="PATRIC" id="fig|267850.7.peg.825"/>
<name>A0A063Y3H2_9GAMM</name>
<dbReference type="GO" id="GO:0031543">
    <property type="term" value="F:peptidyl-proline dioxygenase activity"/>
    <property type="evidence" value="ECO:0007669"/>
    <property type="project" value="TreeGrafter"/>
</dbReference>
<proteinExistence type="predicted"/>
<dbReference type="RefSeq" id="WP_204368191.1">
    <property type="nucleotide sequence ID" value="NZ_JBKBNO010000001.1"/>
</dbReference>
<keyword evidence="3" id="KW-0847">Vitamin C</keyword>
<evidence type="ECO:0000313" key="9">
    <source>
        <dbReference type="Proteomes" id="UP000027318"/>
    </source>
</evidence>
<evidence type="ECO:0000256" key="5">
    <source>
        <dbReference type="ARBA" id="ARBA00023002"/>
    </source>
</evidence>
<dbReference type="Gene3D" id="2.60.120.620">
    <property type="entry name" value="q2cbj1_9rhob like domain"/>
    <property type="match status" value="1"/>
</dbReference>
<keyword evidence="9" id="KW-1185">Reference proteome</keyword>
<dbReference type="InterPro" id="IPR051559">
    <property type="entry name" value="HIF_prolyl_hydroxylases"/>
</dbReference>
<dbReference type="PANTHER" id="PTHR12907:SF26">
    <property type="entry name" value="HIF PROLYL HYDROXYLASE, ISOFORM C"/>
    <property type="match status" value="1"/>
</dbReference>
<dbReference type="Pfam" id="PF13640">
    <property type="entry name" value="2OG-FeII_Oxy_3"/>
    <property type="match status" value="1"/>
</dbReference>
<evidence type="ECO:0000256" key="3">
    <source>
        <dbReference type="ARBA" id="ARBA00022896"/>
    </source>
</evidence>
<dbReference type="InterPro" id="IPR006620">
    <property type="entry name" value="Pro_4_hyd_alph"/>
</dbReference>
<gene>
    <name evidence="8" type="ORF">ADINL_0831</name>
</gene>
<keyword evidence="2" id="KW-0479">Metal-binding</keyword>
<dbReference type="GO" id="GO:0031418">
    <property type="term" value="F:L-ascorbic acid binding"/>
    <property type="evidence" value="ECO:0007669"/>
    <property type="project" value="UniProtKB-KW"/>
</dbReference>
<organism evidence="8 9">
    <name type="scientific">Nitrincola lacisaponensis</name>
    <dbReference type="NCBI Taxonomy" id="267850"/>
    <lineage>
        <taxon>Bacteria</taxon>
        <taxon>Pseudomonadati</taxon>
        <taxon>Pseudomonadota</taxon>
        <taxon>Gammaproteobacteria</taxon>
        <taxon>Oceanospirillales</taxon>
        <taxon>Oceanospirillaceae</taxon>
        <taxon>Nitrincola</taxon>
    </lineage>
</organism>
<accession>A0A063Y3H2</accession>
<dbReference type="AlphaFoldDB" id="A0A063Y3H2"/>
<dbReference type="STRING" id="267850.ADINL_0831"/>
<evidence type="ECO:0000313" key="8">
    <source>
        <dbReference type="EMBL" id="KDE40239.1"/>
    </source>
</evidence>
<evidence type="ECO:0000256" key="6">
    <source>
        <dbReference type="ARBA" id="ARBA00023004"/>
    </source>
</evidence>
<sequence length="213" mass="24614">MSPACAELYDTIADALVDQGYYYTSRPLPGLPTTTLQQRIAQLDAEAALQRAGIGRHQDHQINNSVRRDSIRWLSSEHTAEREYLEWMDGLRSGINERLFMGLFDYECHFAHYPPGAFYQRHLDAFQGRTNRVLTTVYYLNDQWQTDQGGELLLYANDSDRVLEQVLPETGTLLVFLSDRFPHEVLETHRDRYSIAGWFRVNNSLNTQIDPAN</sequence>
<evidence type="ECO:0000256" key="1">
    <source>
        <dbReference type="ARBA" id="ARBA00001961"/>
    </source>
</evidence>
<evidence type="ECO:0000256" key="2">
    <source>
        <dbReference type="ARBA" id="ARBA00022723"/>
    </source>
</evidence>
<dbReference type="Proteomes" id="UP000027318">
    <property type="component" value="Unassembled WGS sequence"/>
</dbReference>
<keyword evidence="5" id="KW-0560">Oxidoreductase</keyword>
<evidence type="ECO:0000256" key="4">
    <source>
        <dbReference type="ARBA" id="ARBA00022964"/>
    </source>
</evidence>
<dbReference type="GO" id="GO:0071456">
    <property type="term" value="P:cellular response to hypoxia"/>
    <property type="evidence" value="ECO:0007669"/>
    <property type="project" value="TreeGrafter"/>
</dbReference>
<dbReference type="PROSITE" id="PS51471">
    <property type="entry name" value="FE2OG_OXY"/>
    <property type="match status" value="1"/>
</dbReference>
<dbReference type="InterPro" id="IPR005123">
    <property type="entry name" value="Oxoglu/Fe-dep_dioxygenase_dom"/>
</dbReference>
<dbReference type="EMBL" id="JMSZ01000016">
    <property type="protein sequence ID" value="KDE40239.1"/>
    <property type="molecule type" value="Genomic_DNA"/>
</dbReference>
<dbReference type="InterPro" id="IPR044862">
    <property type="entry name" value="Pro_4_hyd_alph_FE2OG_OXY"/>
</dbReference>
<keyword evidence="6" id="KW-0408">Iron</keyword>
<reference evidence="8 9" key="1">
    <citation type="journal article" date="2005" name="Int. J. Syst. Evol. Microbiol.">
        <title>Nitrincola lacisaponensis gen. nov., sp. nov., a novel alkaliphilic bacterium isolated from an alkaline, saline lake.</title>
        <authorList>
            <person name="Dimitriu P.A."/>
            <person name="Shukla S.K."/>
            <person name="Conradt J."/>
            <person name="Marquez M.C."/>
            <person name="Ventosa A."/>
            <person name="Maglia A."/>
            <person name="Peyton B.M."/>
            <person name="Pinkart H.C."/>
            <person name="Mormile M.R."/>
        </authorList>
    </citation>
    <scope>NUCLEOTIDE SEQUENCE [LARGE SCALE GENOMIC DNA]</scope>
    <source>
        <strain evidence="8 9">4CA</strain>
    </source>
</reference>
<dbReference type="PANTHER" id="PTHR12907">
    <property type="entry name" value="EGL NINE HOMOLOG-RELATED"/>
    <property type="match status" value="1"/>
</dbReference>
<evidence type="ECO:0000259" key="7">
    <source>
        <dbReference type="PROSITE" id="PS51471"/>
    </source>
</evidence>